<organism evidence="2 3">
    <name type="scientific">Oryza meyeriana var. granulata</name>
    <dbReference type="NCBI Taxonomy" id="110450"/>
    <lineage>
        <taxon>Eukaryota</taxon>
        <taxon>Viridiplantae</taxon>
        <taxon>Streptophyta</taxon>
        <taxon>Embryophyta</taxon>
        <taxon>Tracheophyta</taxon>
        <taxon>Spermatophyta</taxon>
        <taxon>Magnoliopsida</taxon>
        <taxon>Liliopsida</taxon>
        <taxon>Poales</taxon>
        <taxon>Poaceae</taxon>
        <taxon>BOP clade</taxon>
        <taxon>Oryzoideae</taxon>
        <taxon>Oryzeae</taxon>
        <taxon>Oryzinae</taxon>
        <taxon>Oryza</taxon>
        <taxon>Oryza meyeriana</taxon>
    </lineage>
</organism>
<evidence type="ECO:0000256" key="1">
    <source>
        <dbReference type="ARBA" id="ARBA00008668"/>
    </source>
</evidence>
<reference evidence="2 3" key="1">
    <citation type="submission" date="2019-11" db="EMBL/GenBank/DDBJ databases">
        <title>Whole genome sequence of Oryza granulata.</title>
        <authorList>
            <person name="Li W."/>
        </authorList>
    </citation>
    <scope>NUCLEOTIDE SEQUENCE [LARGE SCALE GENOMIC DNA]</scope>
    <source>
        <strain evidence="3">cv. Menghai</strain>
        <tissue evidence="2">Leaf</tissue>
    </source>
</reference>
<evidence type="ECO:0000313" key="2">
    <source>
        <dbReference type="EMBL" id="KAF0925329.1"/>
    </source>
</evidence>
<comment type="similarity">
    <text evidence="1">Belongs to the 'GDSL' lipolytic enzyme family.</text>
</comment>
<protein>
    <submittedName>
        <fullName evidence="2">Uncharacterized protein</fullName>
    </submittedName>
</protein>
<dbReference type="AlphaFoldDB" id="A0A6G1EKR0"/>
<dbReference type="PANTHER" id="PTHR22835">
    <property type="entry name" value="ZINC FINGER FYVE DOMAIN CONTAINING PROTEIN"/>
    <property type="match status" value="1"/>
</dbReference>
<comment type="caution">
    <text evidence="2">The sequence shown here is derived from an EMBL/GenBank/DDBJ whole genome shotgun (WGS) entry which is preliminary data.</text>
</comment>
<dbReference type="OrthoDB" id="779507at2759"/>
<dbReference type="Gene3D" id="3.40.50.1110">
    <property type="entry name" value="SGNH hydrolase"/>
    <property type="match status" value="1"/>
</dbReference>
<gene>
    <name evidence="2" type="ORF">E2562_016021</name>
</gene>
<dbReference type="EMBL" id="SPHZ02000003">
    <property type="protein sequence ID" value="KAF0925329.1"/>
    <property type="molecule type" value="Genomic_DNA"/>
</dbReference>
<keyword evidence="3" id="KW-1185">Reference proteome</keyword>
<name>A0A6G1EKR0_9ORYZ</name>
<proteinExistence type="inferred from homology"/>
<accession>A0A6G1EKR0</accession>
<dbReference type="PANTHER" id="PTHR22835:SF683">
    <property type="entry name" value="OS05G0506800 PROTEIN"/>
    <property type="match status" value="1"/>
</dbReference>
<dbReference type="InterPro" id="IPR036514">
    <property type="entry name" value="SGNH_hydro_sf"/>
</dbReference>
<dbReference type="Proteomes" id="UP000479710">
    <property type="component" value="Unassembled WGS sequence"/>
</dbReference>
<sequence>MSPNWIDYDSLGCLRAINGVAKRHNMLLRFATNDLLKACCGTGGAYNWNASAICAMPGVVACKNPSASVSWDGVHYTEAINNYIAKGWINGPYADLPILAAIRN</sequence>
<evidence type="ECO:0000313" key="3">
    <source>
        <dbReference type="Proteomes" id="UP000479710"/>
    </source>
</evidence>